<proteinExistence type="predicted"/>
<dbReference type="Proteomes" id="UP000030854">
    <property type="component" value="Unassembled WGS sequence"/>
</dbReference>
<evidence type="ECO:0000313" key="2">
    <source>
        <dbReference type="EMBL" id="KHJ30583.1"/>
    </source>
</evidence>
<comment type="caution">
    <text evidence="2">The sequence shown here is derived from an EMBL/GenBank/DDBJ whole genome shotgun (WGS) entry which is preliminary data.</text>
</comment>
<gene>
    <name evidence="2" type="ORF">EV44_g3669</name>
</gene>
<evidence type="ECO:0000313" key="3">
    <source>
        <dbReference type="Proteomes" id="UP000030854"/>
    </source>
</evidence>
<feature type="compositionally biased region" description="Polar residues" evidence="1">
    <location>
        <begin position="134"/>
        <end position="144"/>
    </location>
</feature>
<feature type="compositionally biased region" description="Basic and acidic residues" evidence="1">
    <location>
        <begin position="123"/>
        <end position="133"/>
    </location>
</feature>
<evidence type="ECO:0000256" key="1">
    <source>
        <dbReference type="SAM" id="MobiDB-lite"/>
    </source>
</evidence>
<dbReference type="EMBL" id="JNVN01003936">
    <property type="protein sequence ID" value="KHJ30583.1"/>
    <property type="molecule type" value="Genomic_DNA"/>
</dbReference>
<name>A0A0B1NX76_UNCNE</name>
<accession>A0A0B1NX76</accession>
<dbReference type="HOGENOM" id="CLU_049841_0_0_1"/>
<organism evidence="2 3">
    <name type="scientific">Uncinula necator</name>
    <name type="common">Grape powdery mildew</name>
    <dbReference type="NCBI Taxonomy" id="52586"/>
    <lineage>
        <taxon>Eukaryota</taxon>
        <taxon>Fungi</taxon>
        <taxon>Dikarya</taxon>
        <taxon>Ascomycota</taxon>
        <taxon>Pezizomycotina</taxon>
        <taxon>Leotiomycetes</taxon>
        <taxon>Erysiphales</taxon>
        <taxon>Erysiphaceae</taxon>
        <taxon>Erysiphe</taxon>
    </lineage>
</organism>
<sequence length="295" mass="32989">MEQITILIITFDKIQKTLSNEWQSEVVMHNKIISACKDIEACKMACYRPSLSVSGLILDLKSGVEIYNKPLPRSITSTYHTESLEKPPSDSNTLLIIRDGKIALKLVISEIGNKRIGSGKVGQTERYHDRSEKSNQSSRRQQNNKPGWICKQVGCWSNKHSTDERAAHKKSFIARLNNRARQYFGEMDDENDCNIDVEALIQDIEINDNESSENYTETFLTSSGVQISDQSSQNIIEALAAESNQHLINTISSNSPKVYDAASLISRYSAEVFRGILIDSGAASFSTAGFHQYEA</sequence>
<dbReference type="AlphaFoldDB" id="A0A0B1NX76"/>
<reference evidence="2 3" key="1">
    <citation type="journal article" date="2014" name="BMC Genomics">
        <title>Adaptive genomic structural variation in the grape powdery mildew pathogen, Erysiphe necator.</title>
        <authorList>
            <person name="Jones L."/>
            <person name="Riaz S."/>
            <person name="Morales-Cruz A."/>
            <person name="Amrine K.C."/>
            <person name="McGuire B."/>
            <person name="Gubler W.D."/>
            <person name="Walker M.A."/>
            <person name="Cantu D."/>
        </authorList>
    </citation>
    <scope>NUCLEOTIDE SEQUENCE [LARGE SCALE GENOMIC DNA]</scope>
    <source>
        <strain evidence="3">c</strain>
    </source>
</reference>
<protein>
    <submittedName>
        <fullName evidence="2">Putative glycosyl</fullName>
    </submittedName>
</protein>
<keyword evidence="3" id="KW-1185">Reference proteome</keyword>
<feature type="region of interest" description="Disordered" evidence="1">
    <location>
        <begin position="118"/>
        <end position="144"/>
    </location>
</feature>